<dbReference type="EMBL" id="SOGQ01000021">
    <property type="protein sequence ID" value="TFD02736.1"/>
    <property type="molecule type" value="Genomic_DNA"/>
</dbReference>
<protein>
    <submittedName>
        <fullName evidence="4">GNAT family N-acetyltransferase</fullName>
    </submittedName>
</protein>
<reference evidence="4 5" key="1">
    <citation type="submission" date="2019-03" db="EMBL/GenBank/DDBJ databases">
        <title>Genomics of glacier-inhabiting Cryobacterium strains.</title>
        <authorList>
            <person name="Liu Q."/>
            <person name="Xin Y.-H."/>
        </authorList>
    </citation>
    <scope>NUCLEOTIDE SEQUENCE [LARGE SCALE GENOMIC DNA]</scope>
    <source>
        <strain evidence="4 5">TMT1-23-1</strain>
    </source>
</reference>
<organism evidence="4 5">
    <name type="scientific">Cryobacterium sinapicolor</name>
    <dbReference type="NCBI Taxonomy" id="1259236"/>
    <lineage>
        <taxon>Bacteria</taxon>
        <taxon>Bacillati</taxon>
        <taxon>Actinomycetota</taxon>
        <taxon>Actinomycetes</taxon>
        <taxon>Micrococcales</taxon>
        <taxon>Microbacteriaceae</taxon>
        <taxon>Cryobacterium</taxon>
    </lineage>
</organism>
<keyword evidence="1" id="KW-0808">Transferase</keyword>
<dbReference type="InterPro" id="IPR050832">
    <property type="entry name" value="Bact_Acetyltransf"/>
</dbReference>
<evidence type="ECO:0000313" key="5">
    <source>
        <dbReference type="Proteomes" id="UP000297853"/>
    </source>
</evidence>
<dbReference type="RefSeq" id="WP_134428513.1">
    <property type="nucleotide sequence ID" value="NZ_SOGQ01000021.1"/>
</dbReference>
<evidence type="ECO:0000256" key="1">
    <source>
        <dbReference type="ARBA" id="ARBA00022679"/>
    </source>
</evidence>
<dbReference type="PROSITE" id="PS51186">
    <property type="entry name" value="GNAT"/>
    <property type="match status" value="1"/>
</dbReference>
<dbReference type="SUPFAM" id="SSF55729">
    <property type="entry name" value="Acyl-CoA N-acyltransferases (Nat)"/>
    <property type="match status" value="1"/>
</dbReference>
<sequence>MPDIRIVQAGPESAEDIARIHVAARDAYYSKSPRLLAVPGQEWDYEPVWRNRLSSPEHTVMTASVAGHLLGFAAMTATTLPGGAGADVFELVGLYVDPQAWGRGIGSRLYEAFETKRLATDSAAAVLEVWSENDRAIRFYTSRGWQPDGHARPAPEGTTFIRMLLSQLEPLEPSNDR</sequence>
<gene>
    <name evidence="4" type="ORF">E3T28_04930</name>
</gene>
<dbReference type="Gene3D" id="3.40.630.30">
    <property type="match status" value="1"/>
</dbReference>
<dbReference type="Pfam" id="PF00583">
    <property type="entry name" value="Acetyltransf_1"/>
    <property type="match status" value="1"/>
</dbReference>
<evidence type="ECO:0000313" key="4">
    <source>
        <dbReference type="EMBL" id="TFD02736.1"/>
    </source>
</evidence>
<name>A0ABY2JG09_9MICO</name>
<proteinExistence type="predicted"/>
<feature type="domain" description="N-acetyltransferase" evidence="3">
    <location>
        <begin position="4"/>
        <end position="168"/>
    </location>
</feature>
<accession>A0ABY2JG09</accession>
<dbReference type="InterPro" id="IPR000182">
    <property type="entry name" value="GNAT_dom"/>
</dbReference>
<dbReference type="InterPro" id="IPR016181">
    <property type="entry name" value="Acyl_CoA_acyltransferase"/>
</dbReference>
<keyword evidence="2" id="KW-0012">Acyltransferase</keyword>
<dbReference type="Proteomes" id="UP000297853">
    <property type="component" value="Unassembled WGS sequence"/>
</dbReference>
<evidence type="ECO:0000259" key="3">
    <source>
        <dbReference type="PROSITE" id="PS51186"/>
    </source>
</evidence>
<dbReference type="PANTHER" id="PTHR43877:SF2">
    <property type="entry name" value="AMINOALKYLPHOSPHONATE N-ACETYLTRANSFERASE-RELATED"/>
    <property type="match status" value="1"/>
</dbReference>
<dbReference type="PANTHER" id="PTHR43877">
    <property type="entry name" value="AMINOALKYLPHOSPHONATE N-ACETYLTRANSFERASE-RELATED-RELATED"/>
    <property type="match status" value="1"/>
</dbReference>
<evidence type="ECO:0000256" key="2">
    <source>
        <dbReference type="ARBA" id="ARBA00023315"/>
    </source>
</evidence>
<dbReference type="CDD" id="cd04301">
    <property type="entry name" value="NAT_SF"/>
    <property type="match status" value="1"/>
</dbReference>
<keyword evidence="5" id="KW-1185">Reference proteome</keyword>
<comment type="caution">
    <text evidence="4">The sequence shown here is derived from an EMBL/GenBank/DDBJ whole genome shotgun (WGS) entry which is preliminary data.</text>
</comment>